<keyword evidence="1" id="KW-1133">Transmembrane helix</keyword>
<evidence type="ECO:0000313" key="2">
    <source>
        <dbReference type="EMBL" id="KAA9129673.1"/>
    </source>
</evidence>
<dbReference type="RefSeq" id="WP_150865584.1">
    <property type="nucleotide sequence ID" value="NZ_VYXP01000013.1"/>
</dbReference>
<keyword evidence="1" id="KW-0812">Transmembrane</keyword>
<keyword evidence="1" id="KW-0472">Membrane</keyword>
<protein>
    <recommendedName>
        <fullName evidence="4">DUF3566 domain-containing protein</fullName>
    </recommendedName>
</protein>
<sequence length="101" mass="11020">MTEIEVKKVSTGTVYKLFAIGLSVGFVPLFLFFGVFGAMGYEVLTWNEQPVTGIKAIFLGPFMGAFMGLMFAGMLGTVCAFGLWLFSLFRPMSVSLVPKES</sequence>
<gene>
    <name evidence="2" type="ORF">F3N42_15015</name>
</gene>
<comment type="caution">
    <text evidence="2">The sequence shown here is derived from an EMBL/GenBank/DDBJ whole genome shotgun (WGS) entry which is preliminary data.</text>
</comment>
<dbReference type="EMBL" id="VYXP01000013">
    <property type="protein sequence ID" value="KAA9129673.1"/>
    <property type="molecule type" value="Genomic_DNA"/>
</dbReference>
<evidence type="ECO:0008006" key="4">
    <source>
        <dbReference type="Google" id="ProtNLM"/>
    </source>
</evidence>
<organism evidence="2 3">
    <name type="scientific">Marinihelvus fidelis</name>
    <dbReference type="NCBI Taxonomy" id="2613842"/>
    <lineage>
        <taxon>Bacteria</taxon>
        <taxon>Pseudomonadati</taxon>
        <taxon>Pseudomonadota</taxon>
        <taxon>Gammaproteobacteria</taxon>
        <taxon>Chromatiales</taxon>
        <taxon>Wenzhouxiangellaceae</taxon>
        <taxon>Marinihelvus</taxon>
    </lineage>
</organism>
<keyword evidence="3" id="KW-1185">Reference proteome</keyword>
<proteinExistence type="predicted"/>
<dbReference type="Proteomes" id="UP000325372">
    <property type="component" value="Unassembled WGS sequence"/>
</dbReference>
<evidence type="ECO:0000256" key="1">
    <source>
        <dbReference type="SAM" id="Phobius"/>
    </source>
</evidence>
<dbReference type="AlphaFoldDB" id="A0A5N0T436"/>
<feature type="transmembrane region" description="Helical" evidence="1">
    <location>
        <begin position="17"/>
        <end position="41"/>
    </location>
</feature>
<name>A0A5N0T436_9GAMM</name>
<evidence type="ECO:0000313" key="3">
    <source>
        <dbReference type="Proteomes" id="UP000325372"/>
    </source>
</evidence>
<accession>A0A5N0T436</accession>
<feature type="transmembrane region" description="Helical" evidence="1">
    <location>
        <begin position="61"/>
        <end position="86"/>
    </location>
</feature>
<reference evidence="2 3" key="1">
    <citation type="submission" date="2019-09" db="EMBL/GenBank/DDBJ databases">
        <title>Wenzhouxiangella sp. Genome sequencing and assembly.</title>
        <authorList>
            <person name="Zhang R."/>
        </authorList>
    </citation>
    <scope>NUCLEOTIDE SEQUENCE [LARGE SCALE GENOMIC DNA]</scope>
    <source>
        <strain evidence="2 3">W260</strain>
    </source>
</reference>